<dbReference type="InterPro" id="IPR029063">
    <property type="entry name" value="SAM-dependent_MTases_sf"/>
</dbReference>
<dbReference type="GO" id="GO:0031151">
    <property type="term" value="F:histone H3K79 methyltransferase activity"/>
    <property type="evidence" value="ECO:0007669"/>
    <property type="project" value="InterPro"/>
</dbReference>
<accession>A0A7S2YAQ3</accession>
<dbReference type="AlphaFoldDB" id="A0A7S2YAQ3"/>
<dbReference type="InterPro" id="IPR030445">
    <property type="entry name" value="H3-K79_meTrfase"/>
</dbReference>
<reference evidence="2" key="1">
    <citation type="submission" date="2021-01" db="EMBL/GenBank/DDBJ databases">
        <authorList>
            <person name="Corre E."/>
            <person name="Pelletier E."/>
            <person name="Niang G."/>
            <person name="Scheremetjew M."/>
            <person name="Finn R."/>
            <person name="Kale V."/>
            <person name="Holt S."/>
            <person name="Cochrane G."/>
            <person name="Meng A."/>
            <person name="Brown T."/>
            <person name="Cohen L."/>
        </authorList>
    </citation>
    <scope>NUCLEOTIDE SEQUENCE</scope>
    <source>
        <strain evidence="2">CCMP125</strain>
    </source>
</reference>
<protein>
    <recommendedName>
        <fullName evidence="3">Histone-lysine N-methyltransferase, H3 lysine-79 specific</fullName>
    </recommendedName>
</protein>
<dbReference type="SUPFAM" id="SSF53335">
    <property type="entry name" value="S-adenosyl-L-methionine-dependent methyltransferases"/>
    <property type="match status" value="1"/>
</dbReference>
<evidence type="ECO:0000313" key="2">
    <source>
        <dbReference type="EMBL" id="CAD9964181.1"/>
    </source>
</evidence>
<feature type="compositionally biased region" description="Basic and acidic residues" evidence="1">
    <location>
        <begin position="43"/>
        <end position="57"/>
    </location>
</feature>
<dbReference type="PANTHER" id="PTHR21451:SF19">
    <property type="entry name" value="ACTIVATED IN BLOCKED UNFOLDED PROTEIN RESPONSE"/>
    <property type="match status" value="1"/>
</dbReference>
<organism evidence="2">
    <name type="scientific">Entomoneis paludosa</name>
    <dbReference type="NCBI Taxonomy" id="265537"/>
    <lineage>
        <taxon>Eukaryota</taxon>
        <taxon>Sar</taxon>
        <taxon>Stramenopiles</taxon>
        <taxon>Ochrophyta</taxon>
        <taxon>Bacillariophyta</taxon>
        <taxon>Bacillariophyceae</taxon>
        <taxon>Bacillariophycidae</taxon>
        <taxon>Entomoneidaceae</taxon>
        <taxon>Entomoneis</taxon>
    </lineage>
</organism>
<dbReference type="GO" id="GO:0051726">
    <property type="term" value="P:regulation of cell cycle"/>
    <property type="evidence" value="ECO:0007669"/>
    <property type="project" value="InterPro"/>
</dbReference>
<evidence type="ECO:0008006" key="3">
    <source>
        <dbReference type="Google" id="ProtNLM"/>
    </source>
</evidence>
<proteinExistence type="predicted"/>
<dbReference type="PANTHER" id="PTHR21451">
    <property type="entry name" value="HISTONE H3 METHYLTRANSFERASE"/>
    <property type="match status" value="1"/>
</dbReference>
<evidence type="ECO:0000256" key="1">
    <source>
        <dbReference type="SAM" id="MobiDB-lite"/>
    </source>
</evidence>
<dbReference type="EMBL" id="HBHT01016909">
    <property type="protein sequence ID" value="CAD9964181.1"/>
    <property type="molecule type" value="Transcribed_RNA"/>
</dbReference>
<gene>
    <name evidence="2" type="ORF">APAL1065_LOCUS11272</name>
</gene>
<dbReference type="Gene3D" id="3.40.50.150">
    <property type="entry name" value="Vaccinia Virus protein VP39"/>
    <property type="match status" value="1"/>
</dbReference>
<feature type="region of interest" description="Disordered" evidence="1">
    <location>
        <begin position="32"/>
        <end position="79"/>
    </location>
</feature>
<name>A0A7S2YAQ3_9STRA</name>
<sequence>MVSELKAIWIYGLVTAGFLPISGRAFAPPPAAWQPKQGWVQQRRRDSDLNSQSRDESSAVQNPESLIPEENPYADTTASSISGVPYASVQSALERLYPPTELDKRTALSRTDGYWPYLSKGKNPPQELTYGEFDFYFFAGLLDRAHELYLEDPRHDNENAAEGWTGKTFVDIGSGTGRLVFAAAALHPSWGMSRGIELLPGIHEAAVEIQQNLTENIGENETTPVLTTEDNQQLPLAPIEFVCGSFDDPYVYFGDADIIFLFSTCLPKEGLESFAEAVGRQCKPGTIVITTDYMLPLEGEVAPVEKDDRFSSGPFKISLLEKIDGWVWLTGGASTAYIQRVETSLWNERQGALDRPVIPVEDIAFDVAMAIESGTLTDPEAFLRGVYNNMIFCGLPESFYRFYERWLEKQPVEKEQYYF</sequence>